<dbReference type="EnsemblBacteria" id="AAM72467">
    <property type="protein sequence ID" value="AAM72467"/>
    <property type="gene ID" value="CT1237"/>
</dbReference>
<evidence type="ECO:0000259" key="2">
    <source>
        <dbReference type="Pfam" id="PF07853"/>
    </source>
</evidence>
<dbReference type="KEGG" id="cte:CT1237"/>
<feature type="domain" description="DUF1648" evidence="2">
    <location>
        <begin position="39"/>
        <end position="83"/>
    </location>
</feature>
<feature type="transmembrane region" description="Helical" evidence="1">
    <location>
        <begin position="167"/>
        <end position="185"/>
    </location>
</feature>
<reference evidence="3 4" key="1">
    <citation type="journal article" date="2002" name="Proc. Natl. Acad. Sci. U.S.A.">
        <title>The complete genome sequence of Chlorobium tepidum TLS, a photosynthetic, anaerobic, green-sulfur bacterium.</title>
        <authorList>
            <person name="Eisen J.A."/>
            <person name="Nelson K.E."/>
            <person name="Paulsen I.T."/>
            <person name="Heidelberg J.F."/>
            <person name="Wu M."/>
            <person name="Dodson R.J."/>
            <person name="Deboy R."/>
            <person name="Gwinn M.L."/>
            <person name="Nelson W.C."/>
            <person name="Haft D.H."/>
            <person name="Hickey E.K."/>
            <person name="Peterson J.D."/>
            <person name="Durkin A.S."/>
            <person name="Kolonay J.L."/>
            <person name="Yang F."/>
            <person name="Holt I."/>
            <person name="Umayam L.A."/>
            <person name="Mason T."/>
            <person name="Brenner M."/>
            <person name="Shea T.P."/>
            <person name="Parksey D."/>
            <person name="Nierman W.C."/>
            <person name="Feldblyum T.V."/>
            <person name="Hansen C.L."/>
            <person name="Craven M.B."/>
            <person name="Radune D."/>
            <person name="Vamathevan J."/>
            <person name="Khouri H."/>
            <person name="White O."/>
            <person name="Gruber T.M."/>
            <person name="Ketchum K.A."/>
            <person name="Venter J.C."/>
            <person name="Tettelin H."/>
            <person name="Bryant D.A."/>
            <person name="Fraser C.M."/>
        </authorList>
    </citation>
    <scope>NUCLEOTIDE SEQUENCE [LARGE SCALE GENOMIC DNA]</scope>
    <source>
        <strain evidence="4">ATCC 49652 / DSM 12025 / NBRC 103806 / TLS</strain>
    </source>
</reference>
<dbReference type="STRING" id="194439.CT1237"/>
<keyword evidence="1" id="KW-1133">Transmembrane helix</keyword>
<feature type="transmembrane region" description="Helical" evidence="1">
    <location>
        <begin position="129"/>
        <end position="147"/>
    </location>
</feature>
<evidence type="ECO:0000313" key="3">
    <source>
        <dbReference type="EMBL" id="AAM72467.1"/>
    </source>
</evidence>
<organism evidence="3 4">
    <name type="scientific">Chlorobaculum tepidum (strain ATCC 49652 / DSM 12025 / NBRC 103806 / TLS)</name>
    <name type="common">Chlorobium tepidum</name>
    <dbReference type="NCBI Taxonomy" id="194439"/>
    <lineage>
        <taxon>Bacteria</taxon>
        <taxon>Pseudomonadati</taxon>
        <taxon>Chlorobiota</taxon>
        <taxon>Chlorobiia</taxon>
        <taxon>Chlorobiales</taxon>
        <taxon>Chlorobiaceae</taxon>
        <taxon>Chlorobaculum</taxon>
    </lineage>
</organism>
<protein>
    <recommendedName>
        <fullName evidence="2">DUF1648 domain-containing protein</fullName>
    </recommendedName>
</protein>
<dbReference type="OrthoDB" id="9808690at2"/>
<sequence>MSVILSVDPLFQSTSIREPSMTPKQNNHPLALALFSLLSALLVGHAIYHYVILPEEIATHFGFSGKPDAWGPKTVFFLWYFIITGLCIVMFVVVNRLLRPGHLSWLNIPNKEYWLAPERIHDTLHYVRSGMLLFGSGTLLFVLDFINQSFQVSLGNASRLDHPLTTLAMYLLFCVLWVSALYRRFGRKM</sequence>
<dbReference type="eggNOG" id="COG4194">
    <property type="taxonomic scope" value="Bacteria"/>
</dbReference>
<gene>
    <name evidence="3" type="ordered locus">CT1237</name>
</gene>
<dbReference type="EMBL" id="AE006470">
    <property type="protein sequence ID" value="AAM72467.1"/>
    <property type="molecule type" value="Genomic_DNA"/>
</dbReference>
<dbReference type="AlphaFoldDB" id="Q8KD20"/>
<proteinExistence type="predicted"/>
<feature type="transmembrane region" description="Helical" evidence="1">
    <location>
        <begin position="77"/>
        <end position="98"/>
    </location>
</feature>
<keyword evidence="1" id="KW-0812">Transmembrane</keyword>
<evidence type="ECO:0000313" key="4">
    <source>
        <dbReference type="Proteomes" id="UP000001007"/>
    </source>
</evidence>
<dbReference type="HOGENOM" id="CLU_131964_0_0_10"/>
<keyword evidence="4" id="KW-1185">Reference proteome</keyword>
<dbReference type="Proteomes" id="UP000001007">
    <property type="component" value="Chromosome"/>
</dbReference>
<name>Q8KD20_CHLTE</name>
<dbReference type="InterPro" id="IPR012867">
    <property type="entry name" value="DUF1648"/>
</dbReference>
<keyword evidence="1" id="KW-0472">Membrane</keyword>
<feature type="transmembrane region" description="Helical" evidence="1">
    <location>
        <begin position="30"/>
        <end position="51"/>
    </location>
</feature>
<accession>Q8KD20</accession>
<evidence type="ECO:0000256" key="1">
    <source>
        <dbReference type="SAM" id="Phobius"/>
    </source>
</evidence>
<dbReference type="Pfam" id="PF07853">
    <property type="entry name" value="DUF1648"/>
    <property type="match status" value="1"/>
</dbReference>